<proteinExistence type="predicted"/>
<dbReference type="Bgee" id="ENSAMXG00000030542">
    <property type="expression patterns" value="Expressed in brain and 1 other cell type or tissue"/>
</dbReference>
<evidence type="ECO:0000313" key="4">
    <source>
        <dbReference type="Proteomes" id="UP000018467"/>
    </source>
</evidence>
<feature type="signal peptide" evidence="2">
    <location>
        <begin position="1"/>
        <end position="20"/>
    </location>
</feature>
<name>A0A3B1IT77_ASTMX</name>
<evidence type="ECO:0000256" key="2">
    <source>
        <dbReference type="SAM" id="SignalP"/>
    </source>
</evidence>
<evidence type="ECO:0000256" key="1">
    <source>
        <dbReference type="SAM" id="MobiDB-lite"/>
    </source>
</evidence>
<accession>A0A3B1IT77</accession>
<dbReference type="AlphaFoldDB" id="A0A3B1IT77"/>
<organism evidence="3 4">
    <name type="scientific">Astyanax mexicanus</name>
    <name type="common">Blind cave fish</name>
    <name type="synonym">Astyanax fasciatus mexicanus</name>
    <dbReference type="NCBI Taxonomy" id="7994"/>
    <lineage>
        <taxon>Eukaryota</taxon>
        <taxon>Metazoa</taxon>
        <taxon>Chordata</taxon>
        <taxon>Craniata</taxon>
        <taxon>Vertebrata</taxon>
        <taxon>Euteleostomi</taxon>
        <taxon>Actinopterygii</taxon>
        <taxon>Neopterygii</taxon>
        <taxon>Teleostei</taxon>
        <taxon>Ostariophysi</taxon>
        <taxon>Characiformes</taxon>
        <taxon>Characoidei</taxon>
        <taxon>Acestrorhamphidae</taxon>
        <taxon>Acestrorhamphinae</taxon>
        <taxon>Astyanax</taxon>
    </lineage>
</organism>
<sequence>MIIVMMVMMMSVLGVTQTSTFPNVISVQAAQDAVHQVAESSKETTTMAAEEASRQTQSALDTAADKASDTIKKFGHKLGTK</sequence>
<dbReference type="Ensembl" id="ENSAMXT00000039503.1">
    <property type="protein sequence ID" value="ENSAMXP00000033148.1"/>
    <property type="gene ID" value="ENSAMXG00000030542.1"/>
</dbReference>
<dbReference type="InParanoid" id="A0A3B1IT77"/>
<dbReference type="Proteomes" id="UP000018467">
    <property type="component" value="Unassembled WGS sequence"/>
</dbReference>
<reference evidence="4" key="1">
    <citation type="submission" date="2013-03" db="EMBL/GenBank/DDBJ databases">
        <authorList>
            <person name="Jeffery W."/>
            <person name="Warren W."/>
            <person name="Wilson R.K."/>
        </authorList>
    </citation>
    <scope>NUCLEOTIDE SEQUENCE</scope>
    <source>
        <strain evidence="4">female</strain>
    </source>
</reference>
<feature type="chain" id="PRO_5017256941" evidence="2">
    <location>
        <begin position="21"/>
        <end position="81"/>
    </location>
</feature>
<evidence type="ECO:0000313" key="3">
    <source>
        <dbReference type="Ensembl" id="ENSAMXP00000033148.1"/>
    </source>
</evidence>
<protein>
    <submittedName>
        <fullName evidence="3">Si:ch211-59p23.1</fullName>
    </submittedName>
</protein>
<keyword evidence="2" id="KW-0732">Signal</keyword>
<keyword evidence="4" id="KW-1185">Reference proteome</keyword>
<dbReference type="GeneTree" id="ENSGT01150000287452"/>
<reference evidence="3" key="4">
    <citation type="submission" date="2025-09" db="UniProtKB">
        <authorList>
            <consortium name="Ensembl"/>
        </authorList>
    </citation>
    <scope>IDENTIFICATION</scope>
</reference>
<reference evidence="3" key="3">
    <citation type="submission" date="2025-08" db="UniProtKB">
        <authorList>
            <consortium name="Ensembl"/>
        </authorList>
    </citation>
    <scope>IDENTIFICATION</scope>
</reference>
<feature type="region of interest" description="Disordered" evidence="1">
    <location>
        <begin position="43"/>
        <end position="64"/>
    </location>
</feature>
<reference evidence="4" key="2">
    <citation type="journal article" date="2014" name="Nat. Commun.">
        <title>The cavefish genome reveals candidate genes for eye loss.</title>
        <authorList>
            <person name="McGaugh S.E."/>
            <person name="Gross J.B."/>
            <person name="Aken B."/>
            <person name="Blin M."/>
            <person name="Borowsky R."/>
            <person name="Chalopin D."/>
            <person name="Hinaux H."/>
            <person name="Jeffery W.R."/>
            <person name="Keene A."/>
            <person name="Ma L."/>
            <person name="Minx P."/>
            <person name="Murphy D."/>
            <person name="O'Quin K.E."/>
            <person name="Retaux S."/>
            <person name="Rohner N."/>
            <person name="Searle S.M."/>
            <person name="Stahl B.A."/>
            <person name="Tabin C."/>
            <person name="Volff J.N."/>
            <person name="Yoshizawa M."/>
            <person name="Warren W.C."/>
        </authorList>
    </citation>
    <scope>NUCLEOTIDE SEQUENCE [LARGE SCALE GENOMIC DNA]</scope>
    <source>
        <strain evidence="4">female</strain>
    </source>
</reference>